<accession>A0A8X6STL2</accession>
<evidence type="ECO:0000313" key="1">
    <source>
        <dbReference type="EMBL" id="GFY19256.1"/>
    </source>
</evidence>
<reference evidence="1" key="1">
    <citation type="submission" date="2020-08" db="EMBL/GenBank/DDBJ databases">
        <title>Multicomponent nature underlies the extraordinary mechanical properties of spider dragline silk.</title>
        <authorList>
            <person name="Kono N."/>
            <person name="Nakamura H."/>
            <person name="Mori M."/>
            <person name="Yoshida Y."/>
            <person name="Ohtoshi R."/>
            <person name="Malay A.D."/>
            <person name="Moran D.A.P."/>
            <person name="Tomita M."/>
            <person name="Numata K."/>
            <person name="Arakawa K."/>
        </authorList>
    </citation>
    <scope>NUCLEOTIDE SEQUENCE</scope>
</reference>
<organism evidence="1 2">
    <name type="scientific">Trichonephila clavipes</name>
    <name type="common">Golden silk orbweaver</name>
    <name type="synonym">Nephila clavipes</name>
    <dbReference type="NCBI Taxonomy" id="2585209"/>
    <lineage>
        <taxon>Eukaryota</taxon>
        <taxon>Metazoa</taxon>
        <taxon>Ecdysozoa</taxon>
        <taxon>Arthropoda</taxon>
        <taxon>Chelicerata</taxon>
        <taxon>Arachnida</taxon>
        <taxon>Araneae</taxon>
        <taxon>Araneomorphae</taxon>
        <taxon>Entelegynae</taxon>
        <taxon>Araneoidea</taxon>
        <taxon>Nephilidae</taxon>
        <taxon>Trichonephila</taxon>
    </lineage>
</organism>
<dbReference type="Proteomes" id="UP000887159">
    <property type="component" value="Unassembled WGS sequence"/>
</dbReference>
<keyword evidence="2" id="KW-1185">Reference proteome</keyword>
<sequence length="81" mass="9654">MGDLTYVENTNIQFMYDHVNGNGRAALRIYHAQFYERRMRSHRSFQWLHIVNFVKHVHSTSPAMMLVDKEQYAVHALKKAF</sequence>
<dbReference type="AlphaFoldDB" id="A0A8X6STL2"/>
<proteinExistence type="predicted"/>
<protein>
    <submittedName>
        <fullName evidence="1">Uncharacterized protein</fullName>
    </submittedName>
</protein>
<evidence type="ECO:0000313" key="2">
    <source>
        <dbReference type="Proteomes" id="UP000887159"/>
    </source>
</evidence>
<gene>
    <name evidence="1" type="ORF">TNCV_4226201</name>
</gene>
<comment type="caution">
    <text evidence="1">The sequence shown here is derived from an EMBL/GenBank/DDBJ whole genome shotgun (WGS) entry which is preliminary data.</text>
</comment>
<dbReference type="EMBL" id="BMAU01021351">
    <property type="protein sequence ID" value="GFY19256.1"/>
    <property type="molecule type" value="Genomic_DNA"/>
</dbReference>
<name>A0A8X6STL2_TRICX</name>